<keyword evidence="2" id="KW-0378">Hydrolase</keyword>
<dbReference type="InterPro" id="IPR014001">
    <property type="entry name" value="Helicase_ATP-bd"/>
</dbReference>
<dbReference type="HOGENOM" id="CLU_010123_0_0_9"/>
<evidence type="ECO:0000313" key="7">
    <source>
        <dbReference type="EMBL" id="ENZ13876.1"/>
    </source>
</evidence>
<dbReference type="InterPro" id="IPR027417">
    <property type="entry name" value="P-loop_NTPase"/>
</dbReference>
<dbReference type="EMBL" id="AGYR01000028">
    <property type="protein sequence ID" value="ENZ13876.1"/>
    <property type="molecule type" value="Genomic_DNA"/>
</dbReference>
<evidence type="ECO:0000313" key="8">
    <source>
        <dbReference type="Proteomes" id="UP000013085"/>
    </source>
</evidence>
<dbReference type="SMART" id="SM00487">
    <property type="entry name" value="DEXDc"/>
    <property type="match status" value="1"/>
</dbReference>
<proteinExistence type="predicted"/>
<dbReference type="InterPro" id="IPR011545">
    <property type="entry name" value="DEAD/DEAH_box_helicase_dom"/>
</dbReference>
<feature type="domain" description="HD Cas3-type" evidence="6">
    <location>
        <begin position="10"/>
        <end position="173"/>
    </location>
</feature>
<evidence type="ECO:0000256" key="1">
    <source>
        <dbReference type="ARBA" id="ARBA00022741"/>
    </source>
</evidence>
<dbReference type="Pfam" id="PF22590">
    <property type="entry name" value="Cas3-like_C_2"/>
    <property type="match status" value="1"/>
</dbReference>
<dbReference type="NCBIfam" id="TIGR01596">
    <property type="entry name" value="cas3_HD"/>
    <property type="match status" value="1"/>
</dbReference>
<keyword evidence="5" id="KW-0051">Antiviral defense</keyword>
<dbReference type="Pfam" id="PF00270">
    <property type="entry name" value="DEAD"/>
    <property type="match status" value="1"/>
</dbReference>
<dbReference type="GeneID" id="57963204"/>
<evidence type="ECO:0000256" key="3">
    <source>
        <dbReference type="ARBA" id="ARBA00022806"/>
    </source>
</evidence>
<name>A0A0E2HA90_9FIRM</name>
<gene>
    <name evidence="7" type="ORF">HMPREF1090_02496</name>
</gene>
<dbReference type="CDD" id="cd09641">
    <property type="entry name" value="Cas3''_I"/>
    <property type="match status" value="1"/>
</dbReference>
<dbReference type="Proteomes" id="UP000013085">
    <property type="component" value="Unassembled WGS sequence"/>
</dbReference>
<evidence type="ECO:0000256" key="2">
    <source>
        <dbReference type="ARBA" id="ARBA00022801"/>
    </source>
</evidence>
<dbReference type="GO" id="GO:0016787">
    <property type="term" value="F:hydrolase activity"/>
    <property type="evidence" value="ECO:0007669"/>
    <property type="project" value="UniProtKB-KW"/>
</dbReference>
<keyword evidence="3" id="KW-0347">Helicase</keyword>
<evidence type="ECO:0000256" key="4">
    <source>
        <dbReference type="ARBA" id="ARBA00022840"/>
    </source>
</evidence>
<comment type="caution">
    <text evidence="7">The sequence shown here is derived from an EMBL/GenBank/DDBJ whole genome shotgun (WGS) entry which is preliminary data.</text>
</comment>
<dbReference type="CDD" id="cd17930">
    <property type="entry name" value="DEXHc_cas3"/>
    <property type="match status" value="1"/>
</dbReference>
<dbReference type="NCBIfam" id="TIGR01587">
    <property type="entry name" value="cas3_core"/>
    <property type="match status" value="1"/>
</dbReference>
<evidence type="ECO:0000259" key="6">
    <source>
        <dbReference type="PROSITE" id="PS51643"/>
    </source>
</evidence>
<accession>A0A0E2HA90</accession>
<dbReference type="RefSeq" id="WP_002595864.1">
    <property type="nucleotide sequence ID" value="NZ_KB851021.1"/>
</dbReference>
<keyword evidence="1" id="KW-0547">Nucleotide-binding</keyword>
<dbReference type="GO" id="GO:0005524">
    <property type="term" value="F:ATP binding"/>
    <property type="evidence" value="ECO:0007669"/>
    <property type="project" value="UniProtKB-KW"/>
</dbReference>
<dbReference type="InterPro" id="IPR006483">
    <property type="entry name" value="CRISPR-assoc_Cas3_HD"/>
</dbReference>
<dbReference type="PATRIC" id="fig|999408.3.peg.2697"/>
<reference evidence="7 8" key="1">
    <citation type="submission" date="2013-01" db="EMBL/GenBank/DDBJ databases">
        <title>The Genome Sequence of Clostridium clostridioforme 90A8.</title>
        <authorList>
            <consortium name="The Broad Institute Genome Sequencing Platform"/>
            <person name="Earl A."/>
            <person name="Ward D."/>
            <person name="Feldgarden M."/>
            <person name="Gevers D."/>
            <person name="Courvalin P."/>
            <person name="Lambert T."/>
            <person name="Walker B."/>
            <person name="Young S.K."/>
            <person name="Zeng Q."/>
            <person name="Gargeya S."/>
            <person name="Fitzgerald M."/>
            <person name="Haas B."/>
            <person name="Abouelleil A."/>
            <person name="Alvarado L."/>
            <person name="Arachchi H.M."/>
            <person name="Berlin A.M."/>
            <person name="Chapman S.B."/>
            <person name="Dewar J."/>
            <person name="Goldberg J."/>
            <person name="Griggs A."/>
            <person name="Gujja S."/>
            <person name="Hansen M."/>
            <person name="Howarth C."/>
            <person name="Imamovic A."/>
            <person name="Larimer J."/>
            <person name="McCowan C."/>
            <person name="Murphy C."/>
            <person name="Neiman D."/>
            <person name="Pearson M."/>
            <person name="Priest M."/>
            <person name="Roberts A."/>
            <person name="Saif S."/>
            <person name="Shea T."/>
            <person name="Sisk P."/>
            <person name="Sykes S."/>
            <person name="Wortman J."/>
            <person name="Nusbaum C."/>
            <person name="Birren B."/>
        </authorList>
    </citation>
    <scope>NUCLEOTIDE SEQUENCE [LARGE SCALE GENOMIC DNA]</scope>
    <source>
        <strain evidence="7 8">90A8</strain>
    </source>
</reference>
<dbReference type="SUPFAM" id="SSF52540">
    <property type="entry name" value="P-loop containing nucleoside triphosphate hydrolases"/>
    <property type="match status" value="1"/>
</dbReference>
<dbReference type="InterPro" id="IPR006474">
    <property type="entry name" value="Helicase_Cas3_CRISPR-ass_core"/>
</dbReference>
<dbReference type="InterPro" id="IPR054712">
    <property type="entry name" value="Cas3-like_dom"/>
</dbReference>
<dbReference type="GO" id="GO:0004386">
    <property type="term" value="F:helicase activity"/>
    <property type="evidence" value="ECO:0007669"/>
    <property type="project" value="UniProtKB-KW"/>
</dbReference>
<dbReference type="GO" id="GO:0051607">
    <property type="term" value="P:defense response to virus"/>
    <property type="evidence" value="ECO:0007669"/>
    <property type="project" value="UniProtKB-KW"/>
</dbReference>
<evidence type="ECO:0000256" key="5">
    <source>
        <dbReference type="ARBA" id="ARBA00023118"/>
    </source>
</evidence>
<protein>
    <submittedName>
        <fullName evidence="7">CRISPR-associated helicase cas3</fullName>
    </submittedName>
</protein>
<dbReference type="AlphaFoldDB" id="A0A0E2HA90"/>
<dbReference type="PROSITE" id="PS51643">
    <property type="entry name" value="HD_CAS3"/>
    <property type="match status" value="1"/>
</dbReference>
<sequence length="725" mass="82055">MQYYAHISDDKARRQTVKEHLTGTARRSELFAEAFRCGAWGYGCGILHDIGKYSQGFRKRLEGGSITDHATAGAQEMMGLYARTNPLAAYCAAYCISGHHSGLLDGGRNGDTAGEATLQGRLKKQLEDYSPYKDEVEMPDFPGLPFRQIGKGGFSLSFFIRMLFSCLVDGDYLDTEQFMLGHDAVRGDHDCMDVLLRRLESHVESWLSNDDLISVNGRRTAILKACLQAGRRKQGLYQLTVPTGGGKTVSSLGFALRHAVEHGLDRIIYVIPYTSIIEQNAQVFKEILGKKNVLENHCNVTYEDNESARELKLEQLAAENWDKPVVVTTNVQFFESLFASRTSACRKLHNIANSVIIFDEAQMLPVKYLMPCIRAVSELICNYHCTAVICTATQPSLQPFFPAKIQELEAAELCPDVKGQYDFFKRTRIHLAGRISQEHLVKELEGRHQVLCILNSRKRVQRIYESIEDRGTYHLSTLMYPKHRKELLKEIRGRLSSGEPCRLISTSLVEAGVDFDFPAVYRELAGIDSVIQAAGRCNREGKRDPEECITQVFTLEEEEDIHIPQELKLPISVAGQIVEKYEDISSPEAIGEYFTRLYRYKGEGLDAKDVVEQFEQGSHSFMFPFASVASEFRLIESNTRTILIDTEPQAAQIAMQIRRGEHNRELIRQAGQYCVNVFEHDFEALNGAGRLEQIDQEFYVLRNKEQYTRERGLVIDVSRGDAVMF</sequence>
<organism evidence="7 8">
    <name type="scientific">[Clostridium] clostridioforme 90A8</name>
    <dbReference type="NCBI Taxonomy" id="999408"/>
    <lineage>
        <taxon>Bacteria</taxon>
        <taxon>Bacillati</taxon>
        <taxon>Bacillota</taxon>
        <taxon>Clostridia</taxon>
        <taxon>Lachnospirales</taxon>
        <taxon>Lachnospiraceae</taxon>
        <taxon>Enterocloster</taxon>
    </lineage>
</organism>
<dbReference type="Gene3D" id="3.40.50.300">
    <property type="entry name" value="P-loop containing nucleotide triphosphate hydrolases"/>
    <property type="match status" value="2"/>
</dbReference>
<dbReference type="GO" id="GO:0003676">
    <property type="term" value="F:nucleic acid binding"/>
    <property type="evidence" value="ECO:0007669"/>
    <property type="project" value="InterPro"/>
</dbReference>
<keyword evidence="4" id="KW-0067">ATP-binding</keyword>